<comment type="function">
    <text evidence="9">Catalyzes the phospholipid dependent N-acylation of the N-terminal cysteine of apolipoprotein, the last step in lipoprotein maturation.</text>
</comment>
<evidence type="ECO:0000256" key="3">
    <source>
        <dbReference type="ARBA" id="ARBA00022475"/>
    </source>
</evidence>
<comment type="subcellular location">
    <subcellularLocation>
        <location evidence="1 9">Cell membrane</location>
        <topology evidence="1 9">Multi-pass membrane protein</topology>
    </subcellularLocation>
</comment>
<comment type="caution">
    <text evidence="11">The sequence shown here is derived from an EMBL/GenBank/DDBJ whole genome shotgun (WGS) entry which is preliminary data.</text>
</comment>
<gene>
    <name evidence="9 11" type="primary">lnt</name>
    <name evidence="11" type="ORF">BES34_010785</name>
</gene>
<evidence type="ECO:0000256" key="9">
    <source>
        <dbReference type="HAMAP-Rule" id="MF_01148"/>
    </source>
</evidence>
<dbReference type="RefSeq" id="WP_010414920.1">
    <property type="nucleotide sequence ID" value="NZ_MCRM02000009.1"/>
</dbReference>
<dbReference type="PANTHER" id="PTHR38686:SF1">
    <property type="entry name" value="APOLIPOPROTEIN N-ACYLTRANSFERASE"/>
    <property type="match status" value="1"/>
</dbReference>
<feature type="domain" description="CN hydrolase" evidence="10">
    <location>
        <begin position="242"/>
        <end position="546"/>
    </location>
</feature>
<evidence type="ECO:0000259" key="10">
    <source>
        <dbReference type="PROSITE" id="PS50263"/>
    </source>
</evidence>
<feature type="transmembrane region" description="Helical" evidence="9">
    <location>
        <begin position="169"/>
        <end position="191"/>
    </location>
</feature>
<dbReference type="SUPFAM" id="SSF56317">
    <property type="entry name" value="Carbon-nitrogen hydrolase"/>
    <property type="match status" value="1"/>
</dbReference>
<evidence type="ECO:0000256" key="2">
    <source>
        <dbReference type="ARBA" id="ARBA00010065"/>
    </source>
</evidence>
<keyword evidence="3 9" id="KW-1003">Cell membrane</keyword>
<evidence type="ECO:0000256" key="5">
    <source>
        <dbReference type="ARBA" id="ARBA00022692"/>
    </source>
</evidence>
<proteinExistence type="inferred from homology"/>
<dbReference type="EMBL" id="MCRM02000009">
    <property type="protein sequence ID" value="PNV75045.1"/>
    <property type="molecule type" value="Genomic_DNA"/>
</dbReference>
<dbReference type="PANTHER" id="PTHR38686">
    <property type="entry name" value="APOLIPOPROTEIN N-ACYLTRANSFERASE"/>
    <property type="match status" value="1"/>
</dbReference>
<evidence type="ECO:0000256" key="7">
    <source>
        <dbReference type="ARBA" id="ARBA00023136"/>
    </source>
</evidence>
<comment type="pathway">
    <text evidence="9">Protein modification; lipoprotein biosynthesis (N-acyl transfer).</text>
</comment>
<dbReference type="InterPro" id="IPR036526">
    <property type="entry name" value="C-N_Hydrolase_sf"/>
</dbReference>
<name>A0ABX4YIT3_9LEPT</name>
<dbReference type="Gene3D" id="3.60.110.10">
    <property type="entry name" value="Carbon-nitrogen hydrolase"/>
    <property type="match status" value="1"/>
</dbReference>
<dbReference type="CDD" id="cd07571">
    <property type="entry name" value="ALP_N-acyl_transferase"/>
    <property type="match status" value="1"/>
</dbReference>
<feature type="transmembrane region" description="Helical" evidence="9">
    <location>
        <begin position="203"/>
        <end position="221"/>
    </location>
</feature>
<feature type="transmembrane region" description="Helical" evidence="9">
    <location>
        <begin position="20"/>
        <end position="46"/>
    </location>
</feature>
<comment type="catalytic activity">
    <reaction evidence="9">
        <text>N-terminal S-1,2-diacyl-sn-glyceryl-L-cysteinyl-[lipoprotein] + a glycerophospholipid = N-acyl-S-1,2-diacyl-sn-glyceryl-L-cysteinyl-[lipoprotein] + a 2-acyl-sn-glycero-3-phospholipid + H(+)</text>
        <dbReference type="Rhea" id="RHEA:48228"/>
        <dbReference type="Rhea" id="RHEA-COMP:14681"/>
        <dbReference type="Rhea" id="RHEA-COMP:14684"/>
        <dbReference type="ChEBI" id="CHEBI:15378"/>
        <dbReference type="ChEBI" id="CHEBI:136912"/>
        <dbReference type="ChEBI" id="CHEBI:140656"/>
        <dbReference type="ChEBI" id="CHEBI:140657"/>
        <dbReference type="ChEBI" id="CHEBI:140660"/>
        <dbReference type="EC" id="2.3.1.269"/>
    </reaction>
</comment>
<protein>
    <recommendedName>
        <fullName evidence="9">Apolipoprotein N-acyltransferase</fullName>
        <shortName evidence="9">ALP N-acyltransferase</shortName>
        <ecNumber evidence="9">2.3.1.269</ecNumber>
    </recommendedName>
</protein>
<dbReference type="InterPro" id="IPR004563">
    <property type="entry name" value="Apolipo_AcylTrfase"/>
</dbReference>
<feature type="transmembrane region" description="Helical" evidence="9">
    <location>
        <begin position="58"/>
        <end position="77"/>
    </location>
</feature>
<dbReference type="PROSITE" id="PS50263">
    <property type="entry name" value="CN_HYDROLASE"/>
    <property type="match status" value="1"/>
</dbReference>
<keyword evidence="4 9" id="KW-0808">Transferase</keyword>
<dbReference type="EC" id="2.3.1.269" evidence="9"/>
<evidence type="ECO:0000256" key="6">
    <source>
        <dbReference type="ARBA" id="ARBA00022989"/>
    </source>
</evidence>
<organism evidence="11 12">
    <name type="scientific">Leptospira inadai serovar Lyme</name>
    <dbReference type="NCBI Taxonomy" id="293084"/>
    <lineage>
        <taxon>Bacteria</taxon>
        <taxon>Pseudomonadati</taxon>
        <taxon>Spirochaetota</taxon>
        <taxon>Spirochaetia</taxon>
        <taxon>Leptospirales</taxon>
        <taxon>Leptospiraceae</taxon>
        <taxon>Leptospira</taxon>
    </lineage>
</organism>
<accession>A0ABX4YIT3</accession>
<keyword evidence="7 9" id="KW-0472">Membrane</keyword>
<keyword evidence="12" id="KW-1185">Reference proteome</keyword>
<feature type="transmembrane region" description="Helical" evidence="9">
    <location>
        <begin position="89"/>
        <end position="113"/>
    </location>
</feature>
<reference evidence="11" key="1">
    <citation type="submission" date="2018-01" db="EMBL/GenBank/DDBJ databases">
        <title>Genomic characterization of Leptospira inadai serogroup Lyme isolated from captured rat in Brazil and comparative analysis with human reference strain.</title>
        <authorList>
            <person name="Moreno L.Z."/>
            <person name="Loureiro A.P."/>
            <person name="Miraglia F."/>
            <person name="Kremer F.S."/>
            <person name="Eslabao M.R."/>
            <person name="Dellagostin O.A."/>
            <person name="Lilenbaum W."/>
            <person name="Moreno A.M."/>
        </authorList>
    </citation>
    <scope>NUCLEOTIDE SEQUENCE [LARGE SCALE GENOMIC DNA]</scope>
    <source>
        <strain evidence="11">M34/99</strain>
    </source>
</reference>
<evidence type="ECO:0000256" key="4">
    <source>
        <dbReference type="ARBA" id="ARBA00022679"/>
    </source>
</evidence>
<dbReference type="Proteomes" id="UP000094669">
    <property type="component" value="Unassembled WGS sequence"/>
</dbReference>
<keyword evidence="8 9" id="KW-0012">Acyltransferase</keyword>
<evidence type="ECO:0000256" key="1">
    <source>
        <dbReference type="ARBA" id="ARBA00004651"/>
    </source>
</evidence>
<dbReference type="InterPro" id="IPR003010">
    <property type="entry name" value="C-N_Hydrolase"/>
</dbReference>
<feature type="transmembrane region" description="Helical" evidence="9">
    <location>
        <begin position="566"/>
        <end position="585"/>
    </location>
</feature>
<comment type="similarity">
    <text evidence="2 9">Belongs to the CN hydrolase family. Apolipoprotein N-acyltransferase subfamily.</text>
</comment>
<sequence>MIVFPKNPLRLFLSALGISLGLLLAMEPFGFFLAGGASAISAYLFFLELKEWPQKFQILWLLLLSQILNFTVFFWIPSSISAISGAGEFISWTLFLIYGFFSHIKLFLSFYGWKFSVDLYKKYRNNESELLRLEWFLFPVWGILGDIVTPQLFPWFWGNLAEGNLSFSQIAATTGIYGVGFFLLLGGASIASLRNLNLRKLGILGIVFFGLTWTLGGYRLLTAPDYRVPNTTPNVENDLLKLSAIMIQPNTSPAKREFAENPEYLGQAMSRNLEMALSSSLENVPPPDLIFFPESAIPFHGTDLNPNNVSSGVYSPTFHGLVLYLTYKTGADLLYNELNQSDEGLRNQVTLISSETREIQRYDKRRLLAFGEYLPFESTFPFLRSLFKETSRYVRGGSPKPLLGTRSFYRVRQPSPPTPEEISAIQTPGNFPSIAHSSSPEDSVPYQILPLICYEAMFPSLVQDSIREARKNEYTILANPTNDSWFSSRAEAWQHAGTSRFRAIEFGLSFVRPTVSGISFVVDPFGRALSTPIESGEIGTKAFLLPVTKLVPEGNTFYSRWGNLPFYLYSVIGTILFPFLNIFLFRKSAKK</sequence>
<evidence type="ECO:0000313" key="12">
    <source>
        <dbReference type="Proteomes" id="UP000094669"/>
    </source>
</evidence>
<dbReference type="Pfam" id="PF00795">
    <property type="entry name" value="CN_hydrolase"/>
    <property type="match status" value="1"/>
</dbReference>
<evidence type="ECO:0000313" key="11">
    <source>
        <dbReference type="EMBL" id="PNV75045.1"/>
    </source>
</evidence>
<feature type="transmembrane region" description="Helical" evidence="9">
    <location>
        <begin position="133"/>
        <end position="157"/>
    </location>
</feature>
<keyword evidence="6 9" id="KW-1133">Transmembrane helix</keyword>
<dbReference type="NCBIfam" id="TIGR00546">
    <property type="entry name" value="lnt"/>
    <property type="match status" value="1"/>
</dbReference>
<keyword evidence="5 9" id="KW-0812">Transmembrane</keyword>
<dbReference type="HAMAP" id="MF_01148">
    <property type="entry name" value="Lnt"/>
    <property type="match status" value="1"/>
</dbReference>
<evidence type="ECO:0000256" key="8">
    <source>
        <dbReference type="ARBA" id="ARBA00023315"/>
    </source>
</evidence>